<dbReference type="Gene3D" id="3.40.50.150">
    <property type="entry name" value="Vaccinia Virus protein VP39"/>
    <property type="match status" value="1"/>
</dbReference>
<evidence type="ECO:0000256" key="2">
    <source>
        <dbReference type="ARBA" id="ARBA00022603"/>
    </source>
</evidence>
<protein>
    <recommendedName>
        <fullName evidence="6">Methyltransferase domain-containing protein</fullName>
    </recommendedName>
</protein>
<keyword evidence="5" id="KW-1185">Reference proteome</keyword>
<evidence type="ECO:0008006" key="6">
    <source>
        <dbReference type="Google" id="ProtNLM"/>
    </source>
</evidence>
<dbReference type="InterPro" id="IPR051419">
    <property type="entry name" value="Lys/N-term_MeTrsfase_sf"/>
</dbReference>
<dbReference type="SUPFAM" id="SSF53335">
    <property type="entry name" value="S-adenosyl-L-methionine-dependent methyltransferases"/>
    <property type="match status" value="1"/>
</dbReference>
<evidence type="ECO:0000313" key="5">
    <source>
        <dbReference type="Proteomes" id="UP000800096"/>
    </source>
</evidence>
<dbReference type="OrthoDB" id="411785at2759"/>
<evidence type="ECO:0000256" key="1">
    <source>
        <dbReference type="ARBA" id="ARBA00008361"/>
    </source>
</evidence>
<accession>A0A6A5QK30</accession>
<dbReference type="AlphaFoldDB" id="A0A6A5QK30"/>
<name>A0A6A5QK30_AMPQU</name>
<dbReference type="GO" id="GO:0008168">
    <property type="term" value="F:methyltransferase activity"/>
    <property type="evidence" value="ECO:0007669"/>
    <property type="project" value="UniProtKB-KW"/>
</dbReference>
<dbReference type="InterPro" id="IPR029063">
    <property type="entry name" value="SAM-dependent_MTases_sf"/>
</dbReference>
<keyword evidence="2" id="KW-0489">Methyltransferase</keyword>
<evidence type="ECO:0000256" key="3">
    <source>
        <dbReference type="ARBA" id="ARBA00022679"/>
    </source>
</evidence>
<dbReference type="PANTHER" id="PTHR12176:SF84">
    <property type="entry name" value="METHYLTRANSFERASE DOMAIN-CONTAINING PROTEIN"/>
    <property type="match status" value="1"/>
</dbReference>
<gene>
    <name evidence="4" type="ORF">BDU57DRAFT_517830</name>
</gene>
<evidence type="ECO:0000313" key="4">
    <source>
        <dbReference type="EMBL" id="KAF1915046.1"/>
    </source>
</evidence>
<reference evidence="4" key="1">
    <citation type="journal article" date="2020" name="Stud. Mycol.">
        <title>101 Dothideomycetes genomes: a test case for predicting lifestyles and emergence of pathogens.</title>
        <authorList>
            <person name="Haridas S."/>
            <person name="Albert R."/>
            <person name="Binder M."/>
            <person name="Bloem J."/>
            <person name="Labutti K."/>
            <person name="Salamov A."/>
            <person name="Andreopoulos B."/>
            <person name="Baker S."/>
            <person name="Barry K."/>
            <person name="Bills G."/>
            <person name="Bluhm B."/>
            <person name="Cannon C."/>
            <person name="Castanera R."/>
            <person name="Culley D."/>
            <person name="Daum C."/>
            <person name="Ezra D."/>
            <person name="Gonzalez J."/>
            <person name="Henrissat B."/>
            <person name="Kuo A."/>
            <person name="Liang C."/>
            <person name="Lipzen A."/>
            <person name="Lutzoni F."/>
            <person name="Magnuson J."/>
            <person name="Mondo S."/>
            <person name="Nolan M."/>
            <person name="Ohm R."/>
            <person name="Pangilinan J."/>
            <person name="Park H.-J."/>
            <person name="Ramirez L."/>
            <person name="Alfaro M."/>
            <person name="Sun H."/>
            <person name="Tritt A."/>
            <person name="Yoshinaga Y."/>
            <person name="Zwiers L.-H."/>
            <person name="Turgeon B."/>
            <person name="Goodwin S."/>
            <person name="Spatafora J."/>
            <person name="Crous P."/>
            <person name="Grigoriev I."/>
        </authorList>
    </citation>
    <scope>NUCLEOTIDE SEQUENCE</scope>
    <source>
        <strain evidence="4">HMLAC05119</strain>
    </source>
</reference>
<dbReference type="PANTHER" id="PTHR12176">
    <property type="entry name" value="SAM-DEPENDENT METHYLTRANSFERASE SUPERFAMILY PROTEIN"/>
    <property type="match status" value="1"/>
</dbReference>
<dbReference type="GO" id="GO:0032259">
    <property type="term" value="P:methylation"/>
    <property type="evidence" value="ECO:0007669"/>
    <property type="project" value="UniProtKB-KW"/>
</dbReference>
<dbReference type="EMBL" id="ML979136">
    <property type="protein sequence ID" value="KAF1915046.1"/>
    <property type="molecule type" value="Genomic_DNA"/>
</dbReference>
<comment type="similarity">
    <text evidence="1">Belongs to the methyltransferase superfamily.</text>
</comment>
<dbReference type="Proteomes" id="UP000800096">
    <property type="component" value="Unassembled WGS sequence"/>
</dbReference>
<sequence>MPPSYGSQEYWNQRFKSESEPFEWLEAPHMLDPFLHDALSATKDPRPKILHIGCGTSELSYHLQTLVATPDQIHNLDYSDIAIDLGRKREKELCGMDRFEDYHILDGATRTCMKWDTVDMLNHKSLLGACKPGEYSIIVDKSTADCIACTEDVRTPLPYPVDVPSQGLLDLSVRETPEPLHPLHILAVHLALVARPGARWIALSYSEDRFPFVDGLYSSRPHIPGFPDTGSLWKLLDKHEIDGGRAQQTTYTNAVGTIVHQPKVLHWVYIMQRTEVPLAIRGAHL</sequence>
<organism evidence="4 5">
    <name type="scientific">Ampelomyces quisqualis</name>
    <name type="common">Powdery mildew agent</name>
    <dbReference type="NCBI Taxonomy" id="50730"/>
    <lineage>
        <taxon>Eukaryota</taxon>
        <taxon>Fungi</taxon>
        <taxon>Dikarya</taxon>
        <taxon>Ascomycota</taxon>
        <taxon>Pezizomycotina</taxon>
        <taxon>Dothideomycetes</taxon>
        <taxon>Pleosporomycetidae</taxon>
        <taxon>Pleosporales</taxon>
        <taxon>Pleosporineae</taxon>
        <taxon>Phaeosphaeriaceae</taxon>
        <taxon>Ampelomyces</taxon>
    </lineage>
</organism>
<keyword evidence="3" id="KW-0808">Transferase</keyword>
<proteinExistence type="inferred from homology"/>